<dbReference type="Pfam" id="PF11939">
    <property type="entry name" value="NiFe-hyd_HybE"/>
    <property type="match status" value="1"/>
</dbReference>
<gene>
    <name evidence="2" type="primary">hybE</name>
    <name evidence="2" type="ORF">QC823_04345</name>
</gene>
<evidence type="ECO:0000256" key="1">
    <source>
        <dbReference type="ARBA" id="ARBA00006532"/>
    </source>
</evidence>
<dbReference type="EMBL" id="JARWAN010000005">
    <property type="protein sequence ID" value="MDR5898221.1"/>
    <property type="molecule type" value="Genomic_DNA"/>
</dbReference>
<reference evidence="2 3" key="1">
    <citation type="submission" date="2023-04" db="EMBL/GenBank/DDBJ databases">
        <title>A long-awaited taxogenomic arrangement of the family Halomonadaceae.</title>
        <authorList>
            <person name="De La Haba R."/>
            <person name="Chuvochina M."/>
            <person name="Wittouck S."/>
            <person name="Arahal D.R."/>
            <person name="Sanchez-Porro C."/>
            <person name="Hugenholtz P."/>
            <person name="Ventosa A."/>
        </authorList>
    </citation>
    <scope>NUCLEOTIDE SEQUENCE [LARGE SCALE GENOMIC DNA]</scope>
    <source>
        <strain evidence="2 3">DSM 21020</strain>
    </source>
</reference>
<dbReference type="InterPro" id="IPR023994">
    <property type="entry name" value="NiFe-hyd_HybE"/>
</dbReference>
<name>A0ABU1H2Z5_9GAMM</name>
<dbReference type="InterPro" id="IPR038530">
    <property type="entry name" value="NiFe-hyd_HybE_sf"/>
</dbReference>
<comment type="similarity">
    <text evidence="1">Belongs to the HupJ family.</text>
</comment>
<proteinExistence type="inferred from homology"/>
<accession>A0ABU1H2Z5</accession>
<dbReference type="RefSeq" id="WP_309655134.1">
    <property type="nucleotide sequence ID" value="NZ_JARWAN010000005.1"/>
</dbReference>
<organism evidence="2 3">
    <name type="scientific">Vreelandella vilamensis</name>
    <dbReference type="NCBI Taxonomy" id="531309"/>
    <lineage>
        <taxon>Bacteria</taxon>
        <taxon>Pseudomonadati</taxon>
        <taxon>Pseudomonadota</taxon>
        <taxon>Gammaproteobacteria</taxon>
        <taxon>Oceanospirillales</taxon>
        <taxon>Halomonadaceae</taxon>
        <taxon>Vreelandella</taxon>
    </lineage>
</organism>
<sequence>MQTLTADEYAALAERARNYRDARLKTLKKQTEYNPKLGVDALCFQRWQDGGLEERGLVGALISPCALSLIAIPEPEKLQGGPPDTLLLHLPSGRYRLQHCSLDGVAWYQRVILDDLSEIESMQEAAQLAQKLMERLMRPSE</sequence>
<dbReference type="Proteomes" id="UP001254564">
    <property type="component" value="Unassembled WGS sequence"/>
</dbReference>
<comment type="caution">
    <text evidence="2">The sequence shown here is derived from an EMBL/GenBank/DDBJ whole genome shotgun (WGS) entry which is preliminary data.</text>
</comment>
<evidence type="ECO:0000313" key="2">
    <source>
        <dbReference type="EMBL" id="MDR5898221.1"/>
    </source>
</evidence>
<evidence type="ECO:0000313" key="3">
    <source>
        <dbReference type="Proteomes" id="UP001254564"/>
    </source>
</evidence>
<protein>
    <submittedName>
        <fullName evidence="2">[NiFe]-hydrogenase assembly chaperone HybE</fullName>
    </submittedName>
</protein>
<dbReference type="Gene3D" id="3.30.1460.40">
    <property type="entry name" value="[NiFe]-hydrogenase assembly chaperone, HybE"/>
    <property type="match status" value="1"/>
</dbReference>
<keyword evidence="3" id="KW-1185">Reference proteome</keyword>